<evidence type="ECO:0000313" key="1">
    <source>
        <dbReference type="EMBL" id="KAJ4706467.1"/>
    </source>
</evidence>
<protein>
    <submittedName>
        <fullName evidence="1">Nucleolar protein gar2-like protein</fullName>
    </submittedName>
</protein>
<gene>
    <name evidence="1" type="ORF">OWV82_020109</name>
</gene>
<name>A0ACC1X688_MELAZ</name>
<organism evidence="1 2">
    <name type="scientific">Melia azedarach</name>
    <name type="common">Chinaberry tree</name>
    <dbReference type="NCBI Taxonomy" id="155640"/>
    <lineage>
        <taxon>Eukaryota</taxon>
        <taxon>Viridiplantae</taxon>
        <taxon>Streptophyta</taxon>
        <taxon>Embryophyta</taxon>
        <taxon>Tracheophyta</taxon>
        <taxon>Spermatophyta</taxon>
        <taxon>Magnoliopsida</taxon>
        <taxon>eudicotyledons</taxon>
        <taxon>Gunneridae</taxon>
        <taxon>Pentapetalae</taxon>
        <taxon>rosids</taxon>
        <taxon>malvids</taxon>
        <taxon>Sapindales</taxon>
        <taxon>Meliaceae</taxon>
        <taxon>Melia</taxon>
    </lineage>
</organism>
<sequence length="799" mass="88284">MKEIDKRKTNNKQSRRSGKTERTDQKQRQENGGKNLNAKETEAKASITRRDSGNITTDSNPGTEHSEVYETGVIHNVDDVNRFEEVPLDLKSNGLNAKVNKDENLDDHSSDYEKPSKQSKEEESDSETNKDSVSSQEDLLLVEDEKVEKASTVPRSKISSDTDCPGSRLRSHRQGNKTQNKALPNTPKKSTKPNRDPLSVAAKSSSGKNSNKMNGPPKPSPESSEGVDDKPIEEMKETDVSDEISNGAKSVTSDNETVDTEENGEHVDEAILNQKIEEMESRIEKLEEELRDVAALEISLYSVVPEHGSSAHKVHTPARRLSRLYIHACKHWTQNKRATIAKHSVSGLVLVAKSCGNDVSRLTFWLSNTIVLREIISQAFGNSHNSTQVKRFFESNGAGKRSEGKSMTLKWKAGSGHKLVNGHLQFDEDWQEMGTFTAALEKVESWIFSRIVESVWWQALTPHMQPPVLSTNKSIGKLLGPALGDQQQGTFSINLWKNAFQDALQRLCPVRAGGHECGCLPVLGRMVMEHCVARLDVAMFNAILRESAHEIPTDPVSDPIVDSKVLPIPAGDLSFGSGAQLKNSVGNWSRWLTDMFGMDTDDLNCSEDEDRQGGVGEPKSFFLLNSLSDLLMLPKDMLMDRSIRQEVCPSISLPLIKRILCNFTPDEFCPDPVPGAVLEALNAESIIERRLSGDSARSFPYTAAPVVYIPPSSSDVAEKVAEAGGKSQLLRNVSVIQRKGYTSDEELEELDSPLASIIDKLPPSPTIIASENGNGKHKDNTSYTATNARYELLREVWSS</sequence>
<dbReference type="Proteomes" id="UP001164539">
    <property type="component" value="Chromosome 11"/>
</dbReference>
<comment type="caution">
    <text evidence="1">The sequence shown here is derived from an EMBL/GenBank/DDBJ whole genome shotgun (WGS) entry which is preliminary data.</text>
</comment>
<evidence type="ECO:0000313" key="2">
    <source>
        <dbReference type="Proteomes" id="UP001164539"/>
    </source>
</evidence>
<reference evidence="1 2" key="1">
    <citation type="journal article" date="2023" name="Science">
        <title>Complex scaffold remodeling in plant triterpene biosynthesis.</title>
        <authorList>
            <person name="De La Pena R."/>
            <person name="Hodgson H."/>
            <person name="Liu J.C."/>
            <person name="Stephenson M.J."/>
            <person name="Martin A.C."/>
            <person name="Owen C."/>
            <person name="Harkess A."/>
            <person name="Leebens-Mack J."/>
            <person name="Jimenez L.E."/>
            <person name="Osbourn A."/>
            <person name="Sattely E.S."/>
        </authorList>
    </citation>
    <scope>NUCLEOTIDE SEQUENCE [LARGE SCALE GENOMIC DNA]</scope>
    <source>
        <strain evidence="2">cv. JPN11</strain>
        <tissue evidence="1">Leaf</tissue>
    </source>
</reference>
<accession>A0ACC1X688</accession>
<dbReference type="EMBL" id="CM051404">
    <property type="protein sequence ID" value="KAJ4706467.1"/>
    <property type="molecule type" value="Genomic_DNA"/>
</dbReference>
<keyword evidence="2" id="KW-1185">Reference proteome</keyword>
<proteinExistence type="predicted"/>